<dbReference type="PANTHER" id="PTHR24064">
    <property type="entry name" value="SOLUTE CARRIER FAMILY 22 MEMBER"/>
    <property type="match status" value="1"/>
</dbReference>
<evidence type="ECO:0000256" key="2">
    <source>
        <dbReference type="ARBA" id="ARBA00022692"/>
    </source>
</evidence>
<name>A0A1I8EEM1_WUCBA</name>
<keyword evidence="4 5" id="KW-0472">Membrane</keyword>
<proteinExistence type="predicted"/>
<evidence type="ECO:0000256" key="3">
    <source>
        <dbReference type="ARBA" id="ARBA00022989"/>
    </source>
</evidence>
<dbReference type="PROSITE" id="PS50850">
    <property type="entry name" value="MFS"/>
    <property type="match status" value="1"/>
</dbReference>
<dbReference type="InterPro" id="IPR005829">
    <property type="entry name" value="Sugar_transporter_CS"/>
</dbReference>
<dbReference type="Pfam" id="PF07690">
    <property type="entry name" value="MFS_1"/>
    <property type="match status" value="1"/>
</dbReference>
<protein>
    <submittedName>
        <fullName evidence="7">Major facilitator superfamily transporter</fullName>
    </submittedName>
</protein>
<accession>A0A1I8EEM1</accession>
<evidence type="ECO:0000313" key="7">
    <source>
        <dbReference type="WBParaSite" id="maker-PairedContig_1697-snap-gene-3.39-mRNA-1"/>
    </source>
</evidence>
<dbReference type="WBParaSite" id="maker-PairedContig_1697-snap-gene-3.39-mRNA-1">
    <property type="protein sequence ID" value="maker-PairedContig_1697-snap-gene-3.39-mRNA-1"/>
    <property type="gene ID" value="maker-PairedContig_1697-snap-gene-3.39"/>
</dbReference>
<feature type="transmembrane region" description="Helical" evidence="5">
    <location>
        <begin position="36"/>
        <end position="57"/>
    </location>
</feature>
<organism evidence="7">
    <name type="scientific">Wuchereria bancrofti</name>
    <dbReference type="NCBI Taxonomy" id="6293"/>
    <lineage>
        <taxon>Eukaryota</taxon>
        <taxon>Metazoa</taxon>
        <taxon>Ecdysozoa</taxon>
        <taxon>Nematoda</taxon>
        <taxon>Chromadorea</taxon>
        <taxon>Rhabditida</taxon>
        <taxon>Spirurina</taxon>
        <taxon>Spiruromorpha</taxon>
        <taxon>Filarioidea</taxon>
        <taxon>Onchocercidae</taxon>
        <taxon>Wuchereria</taxon>
    </lineage>
</organism>
<evidence type="ECO:0000256" key="1">
    <source>
        <dbReference type="ARBA" id="ARBA00004141"/>
    </source>
</evidence>
<comment type="subcellular location">
    <subcellularLocation>
        <location evidence="1">Membrane</location>
        <topology evidence="1">Multi-pass membrane protein</topology>
    </subcellularLocation>
</comment>
<dbReference type="GO" id="GO:0022857">
    <property type="term" value="F:transmembrane transporter activity"/>
    <property type="evidence" value="ECO:0007669"/>
    <property type="project" value="InterPro"/>
</dbReference>
<dbReference type="GO" id="GO:0016020">
    <property type="term" value="C:membrane"/>
    <property type="evidence" value="ECO:0007669"/>
    <property type="project" value="UniProtKB-SubCell"/>
</dbReference>
<dbReference type="STRING" id="6293.A0A1I8EEM1"/>
<dbReference type="InterPro" id="IPR036259">
    <property type="entry name" value="MFS_trans_sf"/>
</dbReference>
<dbReference type="SUPFAM" id="SSF103473">
    <property type="entry name" value="MFS general substrate transporter"/>
    <property type="match status" value="1"/>
</dbReference>
<keyword evidence="3 5" id="KW-1133">Transmembrane helix</keyword>
<reference evidence="7" key="1">
    <citation type="submission" date="2016-11" db="UniProtKB">
        <authorList>
            <consortium name="WormBaseParasite"/>
        </authorList>
    </citation>
    <scope>IDENTIFICATION</scope>
    <source>
        <strain evidence="7">pt0022</strain>
    </source>
</reference>
<dbReference type="InterPro" id="IPR020846">
    <property type="entry name" value="MFS_dom"/>
</dbReference>
<dbReference type="PROSITE" id="PS00216">
    <property type="entry name" value="SUGAR_TRANSPORT_1"/>
    <property type="match status" value="1"/>
</dbReference>
<sequence length="204" mass="22958">MSRAVHPSGSIITIGGKNEFNDESFKLSDLQSCRKYVAFLTVVYFLMVLTQVCNLLFMTFADRKPTIKDFCRKQYPEYIASKNCSSTGSCWVFINESKVLCTSSHYDFISIRNDFEVPVEYVKLGTTLQNVGLMIGAIVAGNLADIYGRKKVLFIGTTGMMISLLATSFAPSFIIFTFLRFFDMLFTGGKHWLCEQSVFHGKSS</sequence>
<evidence type="ECO:0000256" key="4">
    <source>
        <dbReference type="ARBA" id="ARBA00023136"/>
    </source>
</evidence>
<dbReference type="AlphaFoldDB" id="A0A1I8EEM1"/>
<feature type="transmembrane region" description="Helical" evidence="5">
    <location>
        <begin position="152"/>
        <end position="179"/>
    </location>
</feature>
<evidence type="ECO:0000256" key="5">
    <source>
        <dbReference type="SAM" id="Phobius"/>
    </source>
</evidence>
<keyword evidence="2 5" id="KW-0812">Transmembrane</keyword>
<feature type="domain" description="Major facilitator superfamily (MFS) profile" evidence="6">
    <location>
        <begin position="36"/>
        <end position="204"/>
    </location>
</feature>
<dbReference type="InterPro" id="IPR011701">
    <property type="entry name" value="MFS"/>
</dbReference>
<evidence type="ECO:0000259" key="6">
    <source>
        <dbReference type="PROSITE" id="PS50850"/>
    </source>
</evidence>
<dbReference type="Gene3D" id="1.20.1250.20">
    <property type="entry name" value="MFS general substrate transporter like domains"/>
    <property type="match status" value="1"/>
</dbReference>